<comment type="caution">
    <text evidence="7">The sequence shown here is derived from an EMBL/GenBank/DDBJ whole genome shotgun (WGS) entry which is preliminary data.</text>
</comment>
<accession>A0A9P4VQ42</accession>
<keyword evidence="8" id="KW-1185">Reference proteome</keyword>
<keyword evidence="5" id="KW-1133">Transmembrane helix</keyword>
<dbReference type="CDD" id="cd06661">
    <property type="entry name" value="GGCT_like"/>
    <property type="match status" value="1"/>
</dbReference>
<dbReference type="InterPro" id="IPR036568">
    <property type="entry name" value="GGCT-like_sf"/>
</dbReference>
<reference evidence="7" key="1">
    <citation type="journal article" date="2020" name="Stud. Mycol.">
        <title>101 Dothideomycetes genomes: a test case for predicting lifestyles and emergence of pathogens.</title>
        <authorList>
            <person name="Haridas S."/>
            <person name="Albert R."/>
            <person name="Binder M."/>
            <person name="Bloem J."/>
            <person name="Labutti K."/>
            <person name="Salamov A."/>
            <person name="Andreopoulos B."/>
            <person name="Baker S."/>
            <person name="Barry K."/>
            <person name="Bills G."/>
            <person name="Bluhm B."/>
            <person name="Cannon C."/>
            <person name="Castanera R."/>
            <person name="Culley D."/>
            <person name="Daum C."/>
            <person name="Ezra D."/>
            <person name="Gonzalez J."/>
            <person name="Henrissat B."/>
            <person name="Kuo A."/>
            <person name="Liang C."/>
            <person name="Lipzen A."/>
            <person name="Lutzoni F."/>
            <person name="Magnuson J."/>
            <person name="Mondo S."/>
            <person name="Nolan M."/>
            <person name="Ohm R."/>
            <person name="Pangilinan J."/>
            <person name="Park H.-J."/>
            <person name="Ramirez L."/>
            <person name="Alfaro M."/>
            <person name="Sun H."/>
            <person name="Tritt A."/>
            <person name="Yoshinaga Y."/>
            <person name="Zwiers L.-H."/>
            <person name="Turgeon B."/>
            <person name="Goodwin S."/>
            <person name="Spatafora J."/>
            <person name="Crous P."/>
            <person name="Grigoriev I."/>
        </authorList>
    </citation>
    <scope>NUCLEOTIDE SEQUENCE</scope>
    <source>
        <strain evidence="7">CBS 101060</strain>
    </source>
</reference>
<keyword evidence="5" id="KW-0812">Transmembrane</keyword>
<keyword evidence="5" id="KW-0472">Membrane</keyword>
<feature type="region of interest" description="Disordered" evidence="4">
    <location>
        <begin position="116"/>
        <end position="136"/>
    </location>
</feature>
<proteinExistence type="inferred from homology"/>
<dbReference type="InterPro" id="IPR045038">
    <property type="entry name" value="AIG2-like"/>
</dbReference>
<dbReference type="OrthoDB" id="1044435at2759"/>
<evidence type="ECO:0000256" key="4">
    <source>
        <dbReference type="SAM" id="MobiDB-lite"/>
    </source>
</evidence>
<evidence type="ECO:0000256" key="3">
    <source>
        <dbReference type="ARBA" id="ARBA00030602"/>
    </source>
</evidence>
<dbReference type="InterPro" id="IPR009288">
    <property type="entry name" value="AIG2-like_dom"/>
</dbReference>
<evidence type="ECO:0000313" key="7">
    <source>
        <dbReference type="EMBL" id="KAF2841526.1"/>
    </source>
</evidence>
<dbReference type="GO" id="GO:0016740">
    <property type="term" value="F:transferase activity"/>
    <property type="evidence" value="ECO:0007669"/>
    <property type="project" value="UniProtKB-KW"/>
</dbReference>
<dbReference type="AlphaFoldDB" id="A0A9P4VQ42"/>
<dbReference type="EMBL" id="MU006091">
    <property type="protein sequence ID" value="KAF2841526.1"/>
    <property type="molecule type" value="Genomic_DNA"/>
</dbReference>
<evidence type="ECO:0000259" key="6">
    <source>
        <dbReference type="Pfam" id="PF06094"/>
    </source>
</evidence>
<comment type="similarity">
    <text evidence="1">Belongs to the gamma-glutamylcyclotransferase family.</text>
</comment>
<dbReference type="Proteomes" id="UP000799429">
    <property type="component" value="Unassembled WGS sequence"/>
</dbReference>
<feature type="domain" description="Gamma-glutamylcyclotransferase AIG2-like" evidence="6">
    <location>
        <begin position="15"/>
        <end position="160"/>
    </location>
</feature>
<name>A0A9P4VQ42_9PEZI</name>
<dbReference type="Gene3D" id="3.10.490.10">
    <property type="entry name" value="Gamma-glutamyl cyclotransferase-like"/>
    <property type="match status" value="1"/>
</dbReference>
<protein>
    <recommendedName>
        <fullName evidence="3">Putative gamma-glutamylcyclotransferase</fullName>
    </recommendedName>
</protein>
<dbReference type="PANTHER" id="PTHR31544:SF2">
    <property type="entry name" value="AIG2-LIKE PROTEIN D"/>
    <property type="match status" value="1"/>
</dbReference>
<feature type="transmembrane region" description="Helical" evidence="5">
    <location>
        <begin position="188"/>
        <end position="206"/>
    </location>
</feature>
<evidence type="ECO:0000313" key="8">
    <source>
        <dbReference type="Proteomes" id="UP000799429"/>
    </source>
</evidence>
<sequence length="212" mass="24380">MSTIRIDHDFLGAAFFYGTLMSPSILFRVIHGTPNPPTYLTNPYTSTPALLPHHRRHRVRHADYPGVLPSSTPTASVRGTLVRGLTFEDIRRLDIFEGSEYERRRVKVRVLTPTPKATDEKKAGAEGAEGSRVEETEGEEVECETYIWIADAEDLELQEWDFAEFVREKMRFWVGGDEFAGRESFRRVFLILLFALLLWLRFHAGMKADLEF</sequence>
<keyword evidence="2" id="KW-0808">Transferase</keyword>
<gene>
    <name evidence="7" type="ORF">M501DRAFT_1000774</name>
</gene>
<evidence type="ECO:0000256" key="2">
    <source>
        <dbReference type="ARBA" id="ARBA00022679"/>
    </source>
</evidence>
<organism evidence="7 8">
    <name type="scientific">Patellaria atrata CBS 101060</name>
    <dbReference type="NCBI Taxonomy" id="1346257"/>
    <lineage>
        <taxon>Eukaryota</taxon>
        <taxon>Fungi</taxon>
        <taxon>Dikarya</taxon>
        <taxon>Ascomycota</taxon>
        <taxon>Pezizomycotina</taxon>
        <taxon>Dothideomycetes</taxon>
        <taxon>Dothideomycetes incertae sedis</taxon>
        <taxon>Patellariales</taxon>
        <taxon>Patellariaceae</taxon>
        <taxon>Patellaria</taxon>
    </lineage>
</organism>
<dbReference type="InterPro" id="IPR013024">
    <property type="entry name" value="GGCT-like"/>
</dbReference>
<dbReference type="Pfam" id="PF06094">
    <property type="entry name" value="GGACT"/>
    <property type="match status" value="1"/>
</dbReference>
<dbReference type="SUPFAM" id="SSF110857">
    <property type="entry name" value="Gamma-glutamyl cyclotransferase-like"/>
    <property type="match status" value="1"/>
</dbReference>
<evidence type="ECO:0000256" key="1">
    <source>
        <dbReference type="ARBA" id="ARBA00008861"/>
    </source>
</evidence>
<dbReference type="PANTHER" id="PTHR31544">
    <property type="entry name" value="AIG2-LIKE PROTEIN D"/>
    <property type="match status" value="1"/>
</dbReference>
<feature type="compositionally biased region" description="Basic and acidic residues" evidence="4">
    <location>
        <begin position="117"/>
        <end position="135"/>
    </location>
</feature>
<evidence type="ECO:0000256" key="5">
    <source>
        <dbReference type="SAM" id="Phobius"/>
    </source>
</evidence>